<evidence type="ECO:0000313" key="4">
    <source>
        <dbReference type="RefSeq" id="XP_019087520.1"/>
    </source>
</evidence>
<dbReference type="GeneID" id="109127362"/>
<dbReference type="InterPro" id="IPR021109">
    <property type="entry name" value="Peptidase_aspartic_dom_sf"/>
</dbReference>
<evidence type="ECO:0000259" key="2">
    <source>
        <dbReference type="Pfam" id="PF03732"/>
    </source>
</evidence>
<feature type="region of interest" description="Disordered" evidence="1">
    <location>
        <begin position="590"/>
        <end position="612"/>
    </location>
</feature>
<feature type="compositionally biased region" description="Polar residues" evidence="1">
    <location>
        <begin position="291"/>
        <end position="304"/>
    </location>
</feature>
<dbReference type="PANTHER" id="PTHR33223">
    <property type="entry name" value="CCHC-TYPE DOMAIN-CONTAINING PROTEIN"/>
    <property type="match status" value="1"/>
</dbReference>
<reference evidence="4" key="2">
    <citation type="submission" date="2025-08" db="UniProtKB">
        <authorList>
            <consortium name="RefSeq"/>
        </authorList>
    </citation>
    <scope>IDENTIFICATION</scope>
    <source>
        <tissue evidence="4">Leaf</tissue>
    </source>
</reference>
<feature type="region of interest" description="Disordered" evidence="1">
    <location>
        <begin position="236"/>
        <end position="304"/>
    </location>
</feature>
<feature type="compositionally biased region" description="Polar residues" evidence="1">
    <location>
        <begin position="243"/>
        <end position="262"/>
    </location>
</feature>
<dbReference type="InterPro" id="IPR005162">
    <property type="entry name" value="Retrotrans_gag_dom"/>
</dbReference>
<feature type="domain" description="Retrotransposon gag" evidence="2">
    <location>
        <begin position="27"/>
        <end position="120"/>
    </location>
</feature>
<evidence type="ECO:0000313" key="3">
    <source>
        <dbReference type="Proteomes" id="UP000694864"/>
    </source>
</evidence>
<keyword evidence="3" id="KW-1185">Reference proteome</keyword>
<protein>
    <submittedName>
        <fullName evidence="4">Uncharacterized protein LOC109127362</fullName>
    </submittedName>
</protein>
<dbReference type="Proteomes" id="UP000694864">
    <property type="component" value="Chromosome 11"/>
</dbReference>
<gene>
    <name evidence="4" type="primary">LOC109127362</name>
</gene>
<accession>A0ABM1QL82</accession>
<dbReference type="CDD" id="cd00303">
    <property type="entry name" value="retropepsin_like"/>
    <property type="match status" value="1"/>
</dbReference>
<dbReference type="PANTHER" id="PTHR33223:SF11">
    <property type="entry name" value="ELEMENT PROTEIN, PUTATIVE-RELATED"/>
    <property type="match status" value="1"/>
</dbReference>
<dbReference type="Pfam" id="PF03732">
    <property type="entry name" value="Retrotrans_gag"/>
    <property type="match status" value="1"/>
</dbReference>
<feature type="compositionally biased region" description="Polar residues" evidence="1">
    <location>
        <begin position="590"/>
        <end position="600"/>
    </location>
</feature>
<sequence>MDHIDLFEEICSTTRTNGIPEDYLKCKLFPFSLADKAHRWLKSLPPGSITSWEGCKSAFLNHFYTKSRSNSLCNKLQSFQQGPVESFYEAWERFKDYERDCPHHGFAQGNLLSTFYRGLHPKYQLSLDTASNGDFTTKTVQEGRALIDNLAASSSNTCTDFDRTIRSSNSDAKEIADLKNMMNQLLRNQQRGVNSCEIINNGNMEPFQEDSYDQEEEVNYVGAQGYYKNRGYNNNFNNNFRNTSNLSYRNPNVENPQDQNYPQQANRFQGNNFGGNNNNNFQPSAQFNNNKPPFQSGPAQAPSSQADANVDIKMQELLVAFQKQSRDINSRMDNIYTKLNGKFESISIHVKKLETQVAQTANVVPRQVGVLPGKPEENPKGYCNAISAVPALTCHEAKPTVPLFDSYEDIIRMTCPFDEETASHYPLRRLPKAEDPGRFVCSYSITSIEFSNSLCDSGANVNVMSRSVADTLGLRDISPSNLSLVFGDSSQKVPDGFVQDLQLVVGDCIVPTDFHILDMEDKTETPLILERPVLATVGAIIDHKSKRTTFANINKKKSYPTISKPKPWPTYSLHEELMDPNIDKMKQFDHSASTSTNNLLPKQPKPPKPPQISKIKIIVPPELSNESKEQIQEMIRHTKEVLLHAKVFETSAKGQLVIEAGADYQDIKGAEGALIPEADLSQA</sequence>
<organism evidence="3 4">
    <name type="scientific">Camelina sativa</name>
    <name type="common">False flax</name>
    <name type="synonym">Myagrum sativum</name>
    <dbReference type="NCBI Taxonomy" id="90675"/>
    <lineage>
        <taxon>Eukaryota</taxon>
        <taxon>Viridiplantae</taxon>
        <taxon>Streptophyta</taxon>
        <taxon>Embryophyta</taxon>
        <taxon>Tracheophyta</taxon>
        <taxon>Spermatophyta</taxon>
        <taxon>Magnoliopsida</taxon>
        <taxon>eudicotyledons</taxon>
        <taxon>Gunneridae</taxon>
        <taxon>Pentapetalae</taxon>
        <taxon>rosids</taxon>
        <taxon>malvids</taxon>
        <taxon>Brassicales</taxon>
        <taxon>Brassicaceae</taxon>
        <taxon>Camelineae</taxon>
        <taxon>Camelina</taxon>
    </lineage>
</organism>
<dbReference type="Gene3D" id="2.40.70.10">
    <property type="entry name" value="Acid Proteases"/>
    <property type="match status" value="1"/>
</dbReference>
<reference evidence="3" key="1">
    <citation type="journal article" date="2014" name="Nat. Commun.">
        <title>The emerging biofuel crop Camelina sativa retains a highly undifferentiated hexaploid genome structure.</title>
        <authorList>
            <person name="Kagale S."/>
            <person name="Koh C."/>
            <person name="Nixon J."/>
            <person name="Bollina V."/>
            <person name="Clarke W.E."/>
            <person name="Tuteja R."/>
            <person name="Spillane C."/>
            <person name="Robinson S.J."/>
            <person name="Links M.G."/>
            <person name="Clarke C."/>
            <person name="Higgins E.E."/>
            <person name="Huebert T."/>
            <person name="Sharpe A.G."/>
            <person name="Parkin I.A."/>
        </authorList>
    </citation>
    <scope>NUCLEOTIDE SEQUENCE [LARGE SCALE GENOMIC DNA]</scope>
    <source>
        <strain evidence="3">cv. DH55</strain>
    </source>
</reference>
<feature type="compositionally biased region" description="Low complexity" evidence="1">
    <location>
        <begin position="263"/>
        <end position="290"/>
    </location>
</feature>
<name>A0ABM1QL82_CAMSA</name>
<proteinExistence type="predicted"/>
<evidence type="ECO:0000256" key="1">
    <source>
        <dbReference type="SAM" id="MobiDB-lite"/>
    </source>
</evidence>
<dbReference type="RefSeq" id="XP_019087520.1">
    <property type="nucleotide sequence ID" value="XM_019231975.1"/>
</dbReference>